<gene>
    <name evidence="2" type="ORF">D3879_13410</name>
</gene>
<dbReference type="PROSITE" id="PS51819">
    <property type="entry name" value="VOC"/>
    <property type="match status" value="1"/>
</dbReference>
<reference evidence="2 3" key="1">
    <citation type="submission" date="2018-09" db="EMBL/GenBank/DDBJ databases">
        <authorList>
            <person name="Zhu H."/>
        </authorList>
    </citation>
    <scope>NUCLEOTIDE SEQUENCE [LARGE SCALE GENOMIC DNA]</scope>
    <source>
        <strain evidence="2 3">K1S02-6</strain>
    </source>
</reference>
<dbReference type="InterPro" id="IPR029068">
    <property type="entry name" value="Glyas_Bleomycin-R_OHBP_Dase"/>
</dbReference>
<dbReference type="Gene3D" id="3.10.180.10">
    <property type="entry name" value="2,3-Dihydroxybiphenyl 1,2-Dioxygenase, domain 1"/>
    <property type="match status" value="1"/>
</dbReference>
<accession>A0A418XPS3</accession>
<evidence type="ECO:0000313" key="2">
    <source>
        <dbReference type="EMBL" id="RJG14426.1"/>
    </source>
</evidence>
<dbReference type="SUPFAM" id="SSF54593">
    <property type="entry name" value="Glyoxalase/Bleomycin resistance protein/Dihydroxybiphenyl dioxygenase"/>
    <property type="match status" value="1"/>
</dbReference>
<dbReference type="Proteomes" id="UP000284021">
    <property type="component" value="Unassembled WGS sequence"/>
</dbReference>
<proteinExistence type="predicted"/>
<dbReference type="InterPro" id="IPR041581">
    <property type="entry name" value="Glyoxalase_6"/>
</dbReference>
<dbReference type="AlphaFoldDB" id="A0A418XPS3"/>
<dbReference type="InterPro" id="IPR037523">
    <property type="entry name" value="VOC_core"/>
</dbReference>
<feature type="domain" description="VOC" evidence="1">
    <location>
        <begin position="1"/>
        <end position="123"/>
    </location>
</feature>
<evidence type="ECO:0000313" key="3">
    <source>
        <dbReference type="Proteomes" id="UP000284021"/>
    </source>
</evidence>
<sequence length="132" mass="14541">MQWLVNIDVPDLDAAITFYTQALDLRLSRRLFDGDVAELLGGPAPLYLLHNPAGSTACVGDERDYRRHWTPLHLDFVVDDLPAACDRALAAGARSEGAIRGEVWGRIATFADPFGHGFCLLQWQGRGYAEVS</sequence>
<organism evidence="2 3">
    <name type="scientific">Pseudomonas cavernicola</name>
    <dbReference type="NCBI Taxonomy" id="2320866"/>
    <lineage>
        <taxon>Bacteria</taxon>
        <taxon>Pseudomonadati</taxon>
        <taxon>Pseudomonadota</taxon>
        <taxon>Gammaproteobacteria</taxon>
        <taxon>Pseudomonadales</taxon>
        <taxon>Pseudomonadaceae</taxon>
        <taxon>Pseudomonas</taxon>
    </lineage>
</organism>
<dbReference type="Pfam" id="PF18029">
    <property type="entry name" value="Glyoxalase_6"/>
    <property type="match status" value="1"/>
</dbReference>
<comment type="caution">
    <text evidence="2">The sequence shown here is derived from an EMBL/GenBank/DDBJ whole genome shotgun (WGS) entry which is preliminary data.</text>
</comment>
<evidence type="ECO:0000259" key="1">
    <source>
        <dbReference type="PROSITE" id="PS51819"/>
    </source>
</evidence>
<protein>
    <submittedName>
        <fullName evidence="2">VOC family protein</fullName>
    </submittedName>
</protein>
<dbReference type="RefSeq" id="WP_119954973.1">
    <property type="nucleotide sequence ID" value="NZ_QYUR01000002.1"/>
</dbReference>
<keyword evidence="3" id="KW-1185">Reference proteome</keyword>
<dbReference type="OrthoDB" id="5522469at2"/>
<name>A0A418XPS3_9PSED</name>
<dbReference type="EMBL" id="QYUR01000002">
    <property type="protein sequence ID" value="RJG14426.1"/>
    <property type="molecule type" value="Genomic_DNA"/>
</dbReference>